<evidence type="ECO:0000313" key="2">
    <source>
        <dbReference type="EMBL" id="CAL4109403.1"/>
    </source>
</evidence>
<feature type="region of interest" description="Disordered" evidence="1">
    <location>
        <begin position="476"/>
        <end position="535"/>
    </location>
</feature>
<dbReference type="AlphaFoldDB" id="A0AAV2R074"/>
<accession>A0AAV2R074</accession>
<feature type="compositionally biased region" description="Basic residues" evidence="1">
    <location>
        <begin position="497"/>
        <end position="515"/>
    </location>
</feature>
<keyword evidence="3" id="KW-1185">Reference proteome</keyword>
<gene>
    <name evidence="2" type="ORF">MNOR_LOCUS19102</name>
</gene>
<feature type="compositionally biased region" description="Low complexity" evidence="1">
    <location>
        <begin position="806"/>
        <end position="818"/>
    </location>
</feature>
<sequence>MRCVEVCVCEWGCHRKAAEACEDSGDLDSIHHESGSQWWPWSSCLNITGSGSGNLLDDANIGEPMSSPTSISVVSAAPNILVDSPAGLLPCSHLTSYYDSENTQILNTKQDKDFTLAIKKLSNKGYNSFKSSCSEFIENETLCVAKIRGCMEEVQELITAEDSDCESEGKINACNEQGYILKKDISYDKVLSFGIKENINDIKFNSEKTNNIVRRKHNELGKNSSSSTLSPILKEAIALKNDLDHENSVVPVAFSPNLFPDNGSLSLKTCSIVPNVPPAFDSYVQHSVDGQTAVTVLSHTRSMPGSIKNIPGQGSNSGQRGVAITSATWPFQRPHSLRLAICYKEIEDLSEQECDRALEMKCHQSDFKEIDKPTAVPSTIDPQTTDNVDKTNFLNINMSVDSQNNINSDLEAVKHNFSEVQVNPCVEDKNSFIQVNEKNDSVVFSHNDFVESNKNCNNDSVISTIASTIVSSFVPENSLMSPSSDKENNPILLSVRPKIRKGSPLKKHKSPKKSKNSTNENSHPVKKKNSVRSHENVGKDFWEVDDTLPVPSKQSNHAGPRVLQECHLSPSRNTCINSNSFKYQASPARCKTTSKSKSAKDKITVIRNSNDISPVELRNCIADSPQSISKNMSTINDCLGGNSNKDLVSSEIYESHSEEALTLMLSPLEPNKEKHNTSYKTMSEVLPTEITKKSPSELPTPNMTTEDITDYYSTYSEIQSNSFSDMSIVCNETEEVSDYVSITSEIPGLPKDTSLLDINAVSLPSEEDSINVGMTDSVITVLSVGSLESGDPSSMTESHKDVFSDGSESPGPESLLGSPSKEVMEVKYVQLSLSIVLAVVLHAMQSISQFMVEVFLASEQNGDQWY</sequence>
<protein>
    <submittedName>
        <fullName evidence="2">Uncharacterized protein</fullName>
    </submittedName>
</protein>
<evidence type="ECO:0000313" key="3">
    <source>
        <dbReference type="Proteomes" id="UP001497623"/>
    </source>
</evidence>
<feature type="region of interest" description="Disordered" evidence="1">
    <location>
        <begin position="787"/>
        <end position="818"/>
    </location>
</feature>
<reference evidence="2 3" key="1">
    <citation type="submission" date="2024-05" db="EMBL/GenBank/DDBJ databases">
        <authorList>
            <person name="Wallberg A."/>
        </authorList>
    </citation>
    <scope>NUCLEOTIDE SEQUENCE [LARGE SCALE GENOMIC DNA]</scope>
</reference>
<dbReference type="Proteomes" id="UP001497623">
    <property type="component" value="Unassembled WGS sequence"/>
</dbReference>
<proteinExistence type="predicted"/>
<evidence type="ECO:0000256" key="1">
    <source>
        <dbReference type="SAM" id="MobiDB-lite"/>
    </source>
</evidence>
<dbReference type="EMBL" id="CAXKWB010014002">
    <property type="protein sequence ID" value="CAL4109403.1"/>
    <property type="molecule type" value="Genomic_DNA"/>
</dbReference>
<comment type="caution">
    <text evidence="2">The sequence shown here is derived from an EMBL/GenBank/DDBJ whole genome shotgun (WGS) entry which is preliminary data.</text>
</comment>
<name>A0AAV2R074_MEGNR</name>
<organism evidence="2 3">
    <name type="scientific">Meganyctiphanes norvegica</name>
    <name type="common">Northern krill</name>
    <name type="synonym">Thysanopoda norvegica</name>
    <dbReference type="NCBI Taxonomy" id="48144"/>
    <lineage>
        <taxon>Eukaryota</taxon>
        <taxon>Metazoa</taxon>
        <taxon>Ecdysozoa</taxon>
        <taxon>Arthropoda</taxon>
        <taxon>Crustacea</taxon>
        <taxon>Multicrustacea</taxon>
        <taxon>Malacostraca</taxon>
        <taxon>Eumalacostraca</taxon>
        <taxon>Eucarida</taxon>
        <taxon>Euphausiacea</taxon>
        <taxon>Euphausiidae</taxon>
        <taxon>Meganyctiphanes</taxon>
    </lineage>
</organism>